<gene>
    <name evidence="2" type="ORF">Tci_571642</name>
</gene>
<sequence length="85" mass="9243">MEDQPLPADASPTALSPGYSKDEKDPKEDPADYPVDKGDNDDDESSNDDDDDDDVEKDEEDKEEDEHLASADPSDVSTDDLVPSS</sequence>
<feature type="region of interest" description="Disordered" evidence="1">
    <location>
        <begin position="1"/>
        <end position="85"/>
    </location>
</feature>
<comment type="caution">
    <text evidence="2">The sequence shown here is derived from an EMBL/GenBank/DDBJ whole genome shotgun (WGS) entry which is preliminary data.</text>
</comment>
<name>A0A699IZN3_TANCI</name>
<organism evidence="2">
    <name type="scientific">Tanacetum cinerariifolium</name>
    <name type="common">Dalmatian daisy</name>
    <name type="synonym">Chrysanthemum cinerariifolium</name>
    <dbReference type="NCBI Taxonomy" id="118510"/>
    <lineage>
        <taxon>Eukaryota</taxon>
        <taxon>Viridiplantae</taxon>
        <taxon>Streptophyta</taxon>
        <taxon>Embryophyta</taxon>
        <taxon>Tracheophyta</taxon>
        <taxon>Spermatophyta</taxon>
        <taxon>Magnoliopsida</taxon>
        <taxon>eudicotyledons</taxon>
        <taxon>Gunneridae</taxon>
        <taxon>Pentapetalae</taxon>
        <taxon>asterids</taxon>
        <taxon>campanulids</taxon>
        <taxon>Asterales</taxon>
        <taxon>Asteraceae</taxon>
        <taxon>Asteroideae</taxon>
        <taxon>Anthemideae</taxon>
        <taxon>Anthemidinae</taxon>
        <taxon>Tanacetum</taxon>
    </lineage>
</organism>
<dbReference type="AlphaFoldDB" id="A0A699IZN3"/>
<dbReference type="EMBL" id="BKCJ010353237">
    <property type="protein sequence ID" value="GEZ99669.1"/>
    <property type="molecule type" value="Genomic_DNA"/>
</dbReference>
<feature type="compositionally biased region" description="Basic and acidic residues" evidence="1">
    <location>
        <begin position="20"/>
        <end position="38"/>
    </location>
</feature>
<evidence type="ECO:0000256" key="1">
    <source>
        <dbReference type="SAM" id="MobiDB-lite"/>
    </source>
</evidence>
<feature type="compositionally biased region" description="Acidic residues" evidence="1">
    <location>
        <begin position="39"/>
        <end position="66"/>
    </location>
</feature>
<proteinExistence type="predicted"/>
<reference evidence="2" key="1">
    <citation type="journal article" date="2019" name="Sci. Rep.">
        <title>Draft genome of Tanacetum cinerariifolium, the natural source of mosquito coil.</title>
        <authorList>
            <person name="Yamashiro T."/>
            <person name="Shiraishi A."/>
            <person name="Satake H."/>
            <person name="Nakayama K."/>
        </authorList>
    </citation>
    <scope>NUCLEOTIDE SEQUENCE</scope>
</reference>
<evidence type="ECO:0000313" key="2">
    <source>
        <dbReference type="EMBL" id="GEZ99669.1"/>
    </source>
</evidence>
<accession>A0A699IZN3</accession>
<protein>
    <submittedName>
        <fullName evidence="2">Uncharacterized protein</fullName>
    </submittedName>
</protein>